<dbReference type="Proteomes" id="UP000328092">
    <property type="component" value="Unassembled WGS sequence"/>
</dbReference>
<reference evidence="2" key="1">
    <citation type="submission" date="2019-02" db="EMBL/GenBank/DDBJ databases">
        <authorList>
            <person name="Pothier F.J."/>
        </authorList>
    </citation>
    <scope>NUCLEOTIDE SEQUENCE</scope>
    <source>
        <strain evidence="2">CI-1B</strain>
    </source>
</reference>
<proteinExistence type="predicted"/>
<name>A0A508SX98_9BRAD</name>
<dbReference type="RefSeq" id="WP_139480272.1">
    <property type="nucleotide sequence ID" value="NZ_CAADFB020000006.1"/>
</dbReference>
<evidence type="ECO:0000313" key="3">
    <source>
        <dbReference type="Proteomes" id="UP000328092"/>
    </source>
</evidence>
<evidence type="ECO:0000256" key="1">
    <source>
        <dbReference type="SAM" id="MobiDB-lite"/>
    </source>
</evidence>
<accession>A0A508SX98</accession>
<sequence>MPHDMPHEINLPRKLSEEPDAPKPKRPSHARVIEQLDRWANSPGLQPPKVDDAEDDSKAEAI</sequence>
<gene>
    <name evidence="2" type="ORF">CI1B_14820</name>
</gene>
<feature type="region of interest" description="Disordered" evidence="1">
    <location>
        <begin position="1"/>
        <end position="62"/>
    </location>
</feature>
<evidence type="ECO:0000313" key="2">
    <source>
        <dbReference type="EMBL" id="VIO66361.1"/>
    </source>
</evidence>
<dbReference type="EMBL" id="CAADFC020000004">
    <property type="protein sequence ID" value="VIO66361.1"/>
    <property type="molecule type" value="Genomic_DNA"/>
</dbReference>
<keyword evidence="3" id="KW-1185">Reference proteome</keyword>
<comment type="caution">
    <text evidence="2">The sequence shown here is derived from an EMBL/GenBank/DDBJ whole genome shotgun (WGS) entry which is preliminary data.</text>
</comment>
<feature type="compositionally biased region" description="Basic and acidic residues" evidence="1">
    <location>
        <begin position="1"/>
        <end position="23"/>
    </location>
</feature>
<organism evidence="2 3">
    <name type="scientific">Bradyrhizobium ivorense</name>
    <dbReference type="NCBI Taxonomy" id="2511166"/>
    <lineage>
        <taxon>Bacteria</taxon>
        <taxon>Pseudomonadati</taxon>
        <taxon>Pseudomonadota</taxon>
        <taxon>Alphaproteobacteria</taxon>
        <taxon>Hyphomicrobiales</taxon>
        <taxon>Nitrobacteraceae</taxon>
        <taxon>Bradyrhizobium</taxon>
    </lineage>
</organism>
<protein>
    <submittedName>
        <fullName evidence="2">Uncharacterized protein</fullName>
    </submittedName>
</protein>
<dbReference type="AlphaFoldDB" id="A0A508SX98"/>